<feature type="transmembrane region" description="Helical" evidence="1">
    <location>
        <begin position="77"/>
        <end position="98"/>
    </location>
</feature>
<gene>
    <name evidence="2" type="ORF">KE626_02150</name>
</gene>
<evidence type="ECO:0000313" key="3">
    <source>
        <dbReference type="Proteomes" id="UP000676386"/>
    </source>
</evidence>
<keyword evidence="1" id="KW-1133">Transmembrane helix</keyword>
<feature type="transmembrane region" description="Helical" evidence="1">
    <location>
        <begin position="104"/>
        <end position="121"/>
    </location>
</feature>
<feature type="transmembrane region" description="Helical" evidence="1">
    <location>
        <begin position="51"/>
        <end position="70"/>
    </location>
</feature>
<dbReference type="RefSeq" id="WP_211971234.1">
    <property type="nucleotide sequence ID" value="NZ_CBFHAM010000021.1"/>
</dbReference>
<reference evidence="2 3" key="1">
    <citation type="submission" date="2021-04" db="EMBL/GenBank/DDBJ databases">
        <title>Chitinophaga sp. nov., isolated from the rhizosphere soil.</title>
        <authorList>
            <person name="He S."/>
        </authorList>
    </citation>
    <scope>NUCLEOTIDE SEQUENCE [LARGE SCALE GENOMIC DNA]</scope>
    <source>
        <strain evidence="2 3">2R12</strain>
    </source>
</reference>
<accession>A0ABS5IT62</accession>
<comment type="caution">
    <text evidence="2">The sequence shown here is derived from an EMBL/GenBank/DDBJ whole genome shotgun (WGS) entry which is preliminary data.</text>
</comment>
<dbReference type="Proteomes" id="UP000676386">
    <property type="component" value="Unassembled WGS sequence"/>
</dbReference>
<name>A0ABS5IT62_9BACT</name>
<keyword evidence="1" id="KW-0472">Membrane</keyword>
<evidence type="ECO:0000256" key="1">
    <source>
        <dbReference type="SAM" id="Phobius"/>
    </source>
</evidence>
<keyword evidence="3" id="KW-1185">Reference proteome</keyword>
<protein>
    <submittedName>
        <fullName evidence="2">MerC domain-containing protein</fullName>
    </submittedName>
</protein>
<dbReference type="EMBL" id="JAGTXB010000001">
    <property type="protein sequence ID" value="MBS0026101.1"/>
    <property type="molecule type" value="Genomic_DNA"/>
</dbReference>
<proteinExistence type="predicted"/>
<feature type="transmembrane region" description="Helical" evidence="1">
    <location>
        <begin position="12"/>
        <end position="39"/>
    </location>
</feature>
<sequence length="139" mass="14993">MEDNIMKRVSLDAIGIGASLACAVHCALLPLLITILPLLGSNMLENVALEYGLLSFSFLVGCFSLGRGYFRYHRRVAPLLLFVLGFALLLGGHFGIAGGYWEPAIIFAGAVGVTGAHILNIRRCKQCVGPHYHHRSEAA</sequence>
<evidence type="ECO:0000313" key="2">
    <source>
        <dbReference type="EMBL" id="MBS0026101.1"/>
    </source>
</evidence>
<dbReference type="InterPro" id="IPR004891">
    <property type="entry name" value="Mercury-R_MerC"/>
</dbReference>
<organism evidence="2 3">
    <name type="scientific">Chitinophaga hostae</name>
    <dbReference type="NCBI Taxonomy" id="2831022"/>
    <lineage>
        <taxon>Bacteria</taxon>
        <taxon>Pseudomonadati</taxon>
        <taxon>Bacteroidota</taxon>
        <taxon>Chitinophagia</taxon>
        <taxon>Chitinophagales</taxon>
        <taxon>Chitinophagaceae</taxon>
        <taxon>Chitinophaga</taxon>
    </lineage>
</organism>
<keyword evidence="1" id="KW-0812">Transmembrane</keyword>
<dbReference type="Pfam" id="PF03203">
    <property type="entry name" value="MerC"/>
    <property type="match status" value="1"/>
</dbReference>